<dbReference type="RefSeq" id="WP_072285794.1">
    <property type="nucleotide sequence ID" value="NZ_CP015455.1"/>
</dbReference>
<evidence type="ECO:0000256" key="1">
    <source>
        <dbReference type="SAM" id="MobiDB-lite"/>
    </source>
</evidence>
<evidence type="ECO:0000313" key="4">
    <source>
        <dbReference type="Proteomes" id="UP000182264"/>
    </source>
</evidence>
<dbReference type="Pfam" id="PF21247">
    <property type="entry name" value="Fic-like_C"/>
    <property type="match status" value="1"/>
</dbReference>
<dbReference type="SUPFAM" id="SSF46785">
    <property type="entry name" value="Winged helix' DNA-binding domain"/>
    <property type="match status" value="1"/>
</dbReference>
<evidence type="ECO:0000259" key="2">
    <source>
        <dbReference type="Pfam" id="PF21247"/>
    </source>
</evidence>
<dbReference type="InterPro" id="IPR036390">
    <property type="entry name" value="WH_DNA-bd_sf"/>
</dbReference>
<organism evidence="3 4">
    <name type="scientific">Syntrophotalea acetylenica</name>
    <name type="common">Pelobacter acetylenicus</name>
    <dbReference type="NCBI Taxonomy" id="29542"/>
    <lineage>
        <taxon>Bacteria</taxon>
        <taxon>Pseudomonadati</taxon>
        <taxon>Thermodesulfobacteriota</taxon>
        <taxon>Desulfuromonadia</taxon>
        <taxon>Desulfuromonadales</taxon>
        <taxon>Syntrophotaleaceae</taxon>
        <taxon>Syntrophotalea</taxon>
    </lineage>
</organism>
<dbReference type="STRING" id="29542.A6070_10905"/>
<reference evidence="3 4" key="1">
    <citation type="journal article" date="2017" name="Genome Announc.">
        <title>Complete Genome Sequences of Two Acetylene-Fermenting Pelobacter acetylenicus Strains.</title>
        <authorList>
            <person name="Sutton J.M."/>
            <person name="Baesman S.M."/>
            <person name="Fierst J.L."/>
            <person name="Poret-Peterson A.T."/>
            <person name="Oremland R.S."/>
            <person name="Dunlap D.S."/>
            <person name="Akob D.M."/>
        </authorList>
    </citation>
    <scope>NUCLEOTIDE SEQUENCE [LARGE SCALE GENOMIC DNA]</scope>
    <source>
        <strain evidence="3 4">DSM 3247</strain>
    </source>
</reference>
<dbReference type="Proteomes" id="UP000182264">
    <property type="component" value="Chromosome"/>
</dbReference>
<gene>
    <name evidence="3" type="ORF">A7E75_02285</name>
</gene>
<feature type="domain" description="Filamentation induced by cAMP protein Fic-like C-terminal" evidence="2">
    <location>
        <begin position="577"/>
        <end position="638"/>
    </location>
</feature>
<dbReference type="EMBL" id="CP015518">
    <property type="protein sequence ID" value="APG23978.1"/>
    <property type="molecule type" value="Genomic_DNA"/>
</dbReference>
<dbReference type="KEGG" id="pace:A6070_10905"/>
<evidence type="ECO:0000313" key="3">
    <source>
        <dbReference type="EMBL" id="APG23978.1"/>
    </source>
</evidence>
<accession>A0A1L3GE65</accession>
<proteinExistence type="predicted"/>
<keyword evidence="4" id="KW-1185">Reference proteome</keyword>
<dbReference type="InterPro" id="IPR049514">
    <property type="entry name" value="Fic-like_C"/>
</dbReference>
<feature type="region of interest" description="Disordered" evidence="1">
    <location>
        <begin position="627"/>
        <end position="652"/>
    </location>
</feature>
<sequence>MRLVIREYLGMLKESGEFDALLPDLLLAMNLVPVSKPQVGVRQAGVDIAAVGNDDAGQKTLWLFLLKRGDLGRRDWDTGSQSVRQSLDEVKDVYLRNHVAPEHAELPVKIVVATTGDFKQDFEQNRVGYTDANTQPGRAYEFWNGDRVAALLEKHLFNEYALPPEARSHLRRALSLIGEPDYDLEHYFDLLKILLNWGESKPDKKAKNKRECHRSLVTTGLALGVVCRWADQEGNLRNAVIACERTLLWAWNAIRDGDFARDKKILTGYMRLIDLYFRTTVEYFNKVQDHLHTRDSLTRYYSESALLTERVFEEIGRISCIGLSHFLWGAETKDQNRIEGARAVADTLNAFLHSHRCSGSPCYDGQVADISLGLLLLVLAGRREDAKAWLRELIGRLNFGFRVGRWFPLSTDSFDDLVAFEIDRQDVDMAKLKETSWMIPIIAQWAAVLGEDQAYVNLVAFLKDALKGTCFQIWYPDQKTDDFMYLGPAQWDSGISEAPVDVPSEAEEMRKKIIRTRAESPVKEPFESSASKAGLVWLDLLASRHFRTPIDPAFWQCLVDIKPDEVLQEPEKTNASEKVKALISALKGEMSRNDVQATLGLGNGRHLNSYLQPALDAGLVEMTIPGKPRSSKQRYRLTDKGRKLLDEHERAK</sequence>
<protein>
    <recommendedName>
        <fullName evidence="2">Filamentation induced by cAMP protein Fic-like C-terminal domain-containing protein</fullName>
    </recommendedName>
</protein>
<name>A0A1L3GE65_SYNAC</name>
<dbReference type="OrthoDB" id="9813719at2"/>
<dbReference type="AlphaFoldDB" id="A0A1L3GE65"/>
<feature type="compositionally biased region" description="Basic and acidic residues" evidence="1">
    <location>
        <begin position="636"/>
        <end position="652"/>
    </location>
</feature>